<keyword evidence="6 7" id="KW-0949">S-adenosyl-L-methionine</keyword>
<reference evidence="8 9" key="1">
    <citation type="submission" date="2019-08" db="EMBL/GenBank/DDBJ databases">
        <title>Bradyrhizobium hipponensis sp. nov., a rhizobium isolated from a Lupinus angustifolius root nodule in Tunisia.</title>
        <authorList>
            <person name="Off K."/>
            <person name="Rejili M."/>
            <person name="Mars M."/>
            <person name="Brachmann A."/>
            <person name="Marin M."/>
        </authorList>
    </citation>
    <scope>NUCLEOTIDE SEQUENCE [LARGE SCALE GENOMIC DNA]</scope>
    <source>
        <strain evidence="9">aSej3</strain>
    </source>
</reference>
<keyword evidence="9" id="KW-1185">Reference proteome</keyword>
<dbReference type="EC" id="2.1.1.77" evidence="7"/>
<dbReference type="PANTHER" id="PTHR11579:SF0">
    <property type="entry name" value="PROTEIN-L-ISOASPARTATE(D-ASPARTATE) O-METHYLTRANSFERASE"/>
    <property type="match status" value="1"/>
</dbReference>
<dbReference type="GO" id="GO:0004719">
    <property type="term" value="F:protein-L-isoaspartate (D-aspartate) O-methyltransferase activity"/>
    <property type="evidence" value="ECO:0007669"/>
    <property type="project" value="UniProtKB-UniRule"/>
</dbReference>
<evidence type="ECO:0000313" key="8">
    <source>
        <dbReference type="EMBL" id="TYO68448.1"/>
    </source>
</evidence>
<protein>
    <recommendedName>
        <fullName evidence="7">Protein-L-isoaspartate O-methyltransferase</fullName>
        <ecNumber evidence="7">2.1.1.77</ecNumber>
    </recommendedName>
    <alternativeName>
        <fullName evidence="7">L-isoaspartyl protein carboxyl methyltransferase</fullName>
    </alternativeName>
    <alternativeName>
        <fullName evidence="7">Protein L-isoaspartyl methyltransferase</fullName>
    </alternativeName>
    <alternativeName>
        <fullName evidence="7">Protein-beta-aspartate methyltransferase</fullName>
        <shortName evidence="7">PIMT</shortName>
    </alternativeName>
</protein>
<dbReference type="InterPro" id="IPR000682">
    <property type="entry name" value="PCMT"/>
</dbReference>
<dbReference type="InterPro" id="IPR029063">
    <property type="entry name" value="SAM-dependent_MTases_sf"/>
</dbReference>
<comment type="function">
    <text evidence="7">Catalyzes the methyl esterification of L-isoaspartyl residues in peptides and proteins that result from spontaneous decomposition of normal L-aspartyl and L-asparaginyl residues. It plays a role in the repair and/or degradation of damaged proteins.</text>
</comment>
<dbReference type="SUPFAM" id="SSF53335">
    <property type="entry name" value="S-adenosyl-L-methionine-dependent methyltransferases"/>
    <property type="match status" value="1"/>
</dbReference>
<dbReference type="AlphaFoldDB" id="A0A5S4YXX1"/>
<evidence type="ECO:0000313" key="9">
    <source>
        <dbReference type="Proteomes" id="UP000324797"/>
    </source>
</evidence>
<proteinExistence type="inferred from homology"/>
<gene>
    <name evidence="7" type="primary">pcm</name>
    <name evidence="8" type="ORF">FXV83_01125</name>
</gene>
<dbReference type="GO" id="GO:0032259">
    <property type="term" value="P:methylation"/>
    <property type="evidence" value="ECO:0007669"/>
    <property type="project" value="UniProtKB-KW"/>
</dbReference>
<keyword evidence="3 7" id="KW-0963">Cytoplasm</keyword>
<evidence type="ECO:0000256" key="5">
    <source>
        <dbReference type="ARBA" id="ARBA00022679"/>
    </source>
</evidence>
<comment type="similarity">
    <text evidence="2 7">Belongs to the methyltransferase superfamily. L-isoaspartyl/D-aspartyl protein methyltransferase family.</text>
</comment>
<comment type="catalytic activity">
    <reaction evidence="7">
        <text>[protein]-L-isoaspartate + S-adenosyl-L-methionine = [protein]-L-isoaspartate alpha-methyl ester + S-adenosyl-L-homocysteine</text>
        <dbReference type="Rhea" id="RHEA:12705"/>
        <dbReference type="Rhea" id="RHEA-COMP:12143"/>
        <dbReference type="Rhea" id="RHEA-COMP:12144"/>
        <dbReference type="ChEBI" id="CHEBI:57856"/>
        <dbReference type="ChEBI" id="CHEBI:59789"/>
        <dbReference type="ChEBI" id="CHEBI:90596"/>
        <dbReference type="ChEBI" id="CHEBI:90598"/>
        <dbReference type="EC" id="2.1.1.77"/>
    </reaction>
</comment>
<feature type="active site" evidence="7">
    <location>
        <position position="73"/>
    </location>
</feature>
<evidence type="ECO:0000256" key="2">
    <source>
        <dbReference type="ARBA" id="ARBA00005369"/>
    </source>
</evidence>
<dbReference type="FunFam" id="3.40.50.150:FF:000010">
    <property type="entry name" value="Protein-L-isoaspartate O-methyltransferase"/>
    <property type="match status" value="1"/>
</dbReference>
<evidence type="ECO:0000256" key="7">
    <source>
        <dbReference type="HAMAP-Rule" id="MF_00090"/>
    </source>
</evidence>
<dbReference type="Gene3D" id="3.40.50.150">
    <property type="entry name" value="Vaccinia Virus protein VP39"/>
    <property type="match status" value="1"/>
</dbReference>
<keyword evidence="4 7" id="KW-0489">Methyltransferase</keyword>
<dbReference type="Pfam" id="PF01135">
    <property type="entry name" value="PCMT"/>
    <property type="match status" value="1"/>
</dbReference>
<evidence type="ECO:0000256" key="3">
    <source>
        <dbReference type="ARBA" id="ARBA00022490"/>
    </source>
</evidence>
<dbReference type="NCBIfam" id="NF001453">
    <property type="entry name" value="PRK00312.1"/>
    <property type="match status" value="1"/>
</dbReference>
<sequence length="225" mass="24635">MRAEDVEALRKDMLAVIAASAFALRDTIGKSAFDERVMTAMGKVPRHEFVPIEFQPYAYANIPLPIGFEKTISQPFVVALMTDLLDIKADDSVLEIGTGLGYQAAILAQLARKVYSVEIIEELGQKAKQRLRQQGCSNVELKIANGYHGWSEHAPFDKVIVTAAPDLIPPPLIHQLKAGGKMVIPAGLPNRQQLMLAEKLANGRMTMKEILIVRFAQLEGTGSGL</sequence>
<dbReference type="HAMAP" id="MF_00090">
    <property type="entry name" value="PIMT"/>
    <property type="match status" value="1"/>
</dbReference>
<keyword evidence="5 7" id="KW-0808">Transferase</keyword>
<dbReference type="GO" id="GO:0030091">
    <property type="term" value="P:protein repair"/>
    <property type="evidence" value="ECO:0007669"/>
    <property type="project" value="UniProtKB-UniRule"/>
</dbReference>
<dbReference type="Proteomes" id="UP000324797">
    <property type="component" value="Unassembled WGS sequence"/>
</dbReference>
<evidence type="ECO:0000256" key="1">
    <source>
        <dbReference type="ARBA" id="ARBA00004496"/>
    </source>
</evidence>
<name>A0A5S4YXX1_9BRAD</name>
<evidence type="ECO:0000256" key="4">
    <source>
        <dbReference type="ARBA" id="ARBA00022603"/>
    </source>
</evidence>
<organism evidence="8 9">
    <name type="scientific">Bradyrhizobium hipponense</name>
    <dbReference type="NCBI Taxonomy" id="2605638"/>
    <lineage>
        <taxon>Bacteria</taxon>
        <taxon>Pseudomonadati</taxon>
        <taxon>Pseudomonadota</taxon>
        <taxon>Alphaproteobacteria</taxon>
        <taxon>Hyphomicrobiales</taxon>
        <taxon>Nitrobacteraceae</taxon>
        <taxon>Bradyrhizobium</taxon>
    </lineage>
</organism>
<evidence type="ECO:0000256" key="6">
    <source>
        <dbReference type="ARBA" id="ARBA00022691"/>
    </source>
</evidence>
<dbReference type="NCBIfam" id="TIGR00080">
    <property type="entry name" value="pimt"/>
    <property type="match status" value="1"/>
</dbReference>
<comment type="caution">
    <text evidence="8">The sequence shown here is derived from an EMBL/GenBank/DDBJ whole genome shotgun (WGS) entry which is preliminary data.</text>
</comment>
<accession>A0A5S4YXX1</accession>
<dbReference type="PANTHER" id="PTHR11579">
    <property type="entry name" value="PROTEIN-L-ISOASPARTATE O-METHYLTRANSFERASE"/>
    <property type="match status" value="1"/>
</dbReference>
<dbReference type="GO" id="GO:0005737">
    <property type="term" value="C:cytoplasm"/>
    <property type="evidence" value="ECO:0007669"/>
    <property type="project" value="UniProtKB-SubCell"/>
</dbReference>
<dbReference type="EMBL" id="VSTH01000007">
    <property type="protein sequence ID" value="TYO68448.1"/>
    <property type="molecule type" value="Genomic_DNA"/>
</dbReference>
<dbReference type="CDD" id="cd02440">
    <property type="entry name" value="AdoMet_MTases"/>
    <property type="match status" value="1"/>
</dbReference>
<dbReference type="RefSeq" id="WP_148736908.1">
    <property type="nucleotide sequence ID" value="NZ_VSTH01000007.1"/>
</dbReference>
<comment type="subcellular location">
    <subcellularLocation>
        <location evidence="1 7">Cytoplasm</location>
    </subcellularLocation>
</comment>